<feature type="signal peptide" evidence="1">
    <location>
        <begin position="1"/>
        <end position="22"/>
    </location>
</feature>
<dbReference type="Pfam" id="PF10670">
    <property type="entry name" value="DUF4198"/>
    <property type="match status" value="1"/>
</dbReference>
<dbReference type="OrthoDB" id="1148550at2"/>
<keyword evidence="1" id="KW-0732">Signal</keyword>
<evidence type="ECO:0000313" key="2">
    <source>
        <dbReference type="EMBL" id="APU68547.1"/>
    </source>
</evidence>
<dbReference type="STRING" id="1229726.GRFL_1823"/>
<protein>
    <recommendedName>
        <fullName evidence="4">Ferredoxin</fullName>
    </recommendedName>
</protein>
<keyword evidence="3" id="KW-1185">Reference proteome</keyword>
<dbReference type="AlphaFoldDB" id="A0A1L7I4K1"/>
<evidence type="ECO:0008006" key="4">
    <source>
        <dbReference type="Google" id="ProtNLM"/>
    </source>
</evidence>
<proteinExistence type="predicted"/>
<evidence type="ECO:0000313" key="3">
    <source>
        <dbReference type="Proteomes" id="UP000186230"/>
    </source>
</evidence>
<name>A0A1L7I4K1_9FLAO</name>
<gene>
    <name evidence="2" type="ORF">GRFL_1823</name>
</gene>
<dbReference type="EMBL" id="CP016359">
    <property type="protein sequence ID" value="APU68547.1"/>
    <property type="molecule type" value="Genomic_DNA"/>
</dbReference>
<sequence length="241" mass="27718">MNTKKIILTILFIMAISAQSFAHYLWVETAASGTLNQQQEIRVYFGEYTYGVIEEVKGENFPNVKDFSLWVLDSEGNKTQLQVTAQKDHYVAHYVPKSAGTYTVLLNNDSIDVIDYTEYDFGIFKTHYHSVAKFQVGAAENETIVQNEKGLSIKRFPVSEEAIKLQVFFKNKPLANNELKVFVKDLWSKTLETDENGMVSFQLPWDTKYIVETTFEERTPGTYKGEEYEFIWHCATTSLNP</sequence>
<dbReference type="InterPro" id="IPR019613">
    <property type="entry name" value="DUF4198"/>
</dbReference>
<reference evidence="2 3" key="1">
    <citation type="submission" date="2016-07" db="EMBL/GenBank/DDBJ databases">
        <title>Multi-omics approach to identify versatile polysaccharide utilization systems of a marine flavobacterium Gramella flava.</title>
        <authorList>
            <person name="Tang K."/>
        </authorList>
    </citation>
    <scope>NUCLEOTIDE SEQUENCE [LARGE SCALE GENOMIC DNA]</scope>
    <source>
        <strain evidence="2 3">JLT2011</strain>
    </source>
</reference>
<organism evidence="2 3">
    <name type="scientific">Christiangramia flava JLT2011</name>
    <dbReference type="NCBI Taxonomy" id="1229726"/>
    <lineage>
        <taxon>Bacteria</taxon>
        <taxon>Pseudomonadati</taxon>
        <taxon>Bacteroidota</taxon>
        <taxon>Flavobacteriia</taxon>
        <taxon>Flavobacteriales</taxon>
        <taxon>Flavobacteriaceae</taxon>
        <taxon>Christiangramia</taxon>
    </lineage>
</organism>
<dbReference type="Proteomes" id="UP000186230">
    <property type="component" value="Chromosome"/>
</dbReference>
<feature type="chain" id="PRO_5013244990" description="Ferredoxin" evidence="1">
    <location>
        <begin position="23"/>
        <end position="241"/>
    </location>
</feature>
<evidence type="ECO:0000256" key="1">
    <source>
        <dbReference type="SAM" id="SignalP"/>
    </source>
</evidence>
<accession>A0A1L7I4K1</accession>
<dbReference type="RefSeq" id="WP_083644301.1">
    <property type="nucleotide sequence ID" value="NZ_AMRU01000001.1"/>
</dbReference>
<dbReference type="KEGG" id="gfl:GRFL_1823"/>